<evidence type="ECO:0000313" key="1">
    <source>
        <dbReference type="EMBL" id="MBW97739.1"/>
    </source>
</evidence>
<sequence length="44" mass="5363">MKSRKHKSCSIIQERTIDSHIHFDNHKVQEMYAYEEIYHLICSL</sequence>
<accession>A0A2P2JW86</accession>
<proteinExistence type="predicted"/>
<reference evidence="1" key="1">
    <citation type="submission" date="2018-02" db="EMBL/GenBank/DDBJ databases">
        <title>Rhizophora mucronata_Transcriptome.</title>
        <authorList>
            <person name="Meera S.P."/>
            <person name="Sreeshan A."/>
            <person name="Augustine A."/>
        </authorList>
    </citation>
    <scope>NUCLEOTIDE SEQUENCE</scope>
    <source>
        <tissue evidence="1">Leaf</tissue>
    </source>
</reference>
<name>A0A2P2JW86_RHIMU</name>
<dbReference type="EMBL" id="GGEC01017256">
    <property type="protein sequence ID" value="MBW97739.1"/>
    <property type="molecule type" value="Transcribed_RNA"/>
</dbReference>
<organism evidence="1">
    <name type="scientific">Rhizophora mucronata</name>
    <name type="common">Asiatic mangrove</name>
    <dbReference type="NCBI Taxonomy" id="61149"/>
    <lineage>
        <taxon>Eukaryota</taxon>
        <taxon>Viridiplantae</taxon>
        <taxon>Streptophyta</taxon>
        <taxon>Embryophyta</taxon>
        <taxon>Tracheophyta</taxon>
        <taxon>Spermatophyta</taxon>
        <taxon>Magnoliopsida</taxon>
        <taxon>eudicotyledons</taxon>
        <taxon>Gunneridae</taxon>
        <taxon>Pentapetalae</taxon>
        <taxon>rosids</taxon>
        <taxon>fabids</taxon>
        <taxon>Malpighiales</taxon>
        <taxon>Rhizophoraceae</taxon>
        <taxon>Rhizophora</taxon>
    </lineage>
</organism>
<dbReference type="AlphaFoldDB" id="A0A2P2JW86"/>
<protein>
    <submittedName>
        <fullName evidence="1">Uncharacterized protein</fullName>
    </submittedName>
</protein>